<feature type="coiled-coil region" evidence="7">
    <location>
        <begin position="2044"/>
        <end position="2072"/>
    </location>
</feature>
<feature type="region of interest" description="Disordered" evidence="8">
    <location>
        <begin position="2402"/>
        <end position="2430"/>
    </location>
</feature>
<dbReference type="GO" id="GO:0004198">
    <property type="term" value="F:calcium-dependent cysteine-type endopeptidase activity"/>
    <property type="evidence" value="ECO:0007669"/>
    <property type="project" value="InterPro"/>
</dbReference>
<feature type="compositionally biased region" description="Basic and acidic residues" evidence="8">
    <location>
        <begin position="2402"/>
        <end position="2412"/>
    </location>
</feature>
<dbReference type="PANTHER" id="PTHR10183:SF379">
    <property type="entry name" value="CALPAIN-5"/>
    <property type="match status" value="1"/>
</dbReference>
<feature type="compositionally biased region" description="Basic and acidic residues" evidence="8">
    <location>
        <begin position="2470"/>
        <end position="2480"/>
    </location>
</feature>
<dbReference type="InterPro" id="IPR022684">
    <property type="entry name" value="Calpain_cysteine_protease"/>
</dbReference>
<gene>
    <name evidence="10" type="ORF">TM35_000052260</name>
</gene>
<feature type="non-terminal residue" evidence="10">
    <location>
        <position position="2541"/>
    </location>
</feature>
<feature type="domain" description="Calpain catalytic" evidence="9">
    <location>
        <begin position="1"/>
        <end position="304"/>
    </location>
</feature>
<dbReference type="SUPFAM" id="SSF49758">
    <property type="entry name" value="Calpain large subunit, middle domain (domain III)"/>
    <property type="match status" value="2"/>
</dbReference>
<dbReference type="GO" id="GO:0006508">
    <property type="term" value="P:proteolysis"/>
    <property type="evidence" value="ECO:0007669"/>
    <property type="project" value="UniProtKB-KW"/>
</dbReference>
<dbReference type="GeneID" id="39982661"/>
<dbReference type="Proteomes" id="UP000192257">
    <property type="component" value="Unassembled WGS sequence"/>
</dbReference>
<evidence type="ECO:0000256" key="8">
    <source>
        <dbReference type="SAM" id="MobiDB-lite"/>
    </source>
</evidence>
<dbReference type="SMART" id="SM00230">
    <property type="entry name" value="CysPc"/>
    <property type="match status" value="1"/>
</dbReference>
<keyword evidence="4" id="KW-0788">Thiol protease</keyword>
<dbReference type="VEuPathDB" id="TriTrypDB:TM35_000052260"/>
<sequence length="2541" mass="291341">MTVQSSEETPDSNKVFNDTIFMEKNKHISSQWIRIGELYPNGLNQPLLPPEFSREQFGQGNHYECFMLTALSTLVRFPDVIQNCFVSKNVRRDGRYTFQFFRGKQWVKVEIDDYIPLDEDEVLYIRSPTQHWWPLLLEKAYAKFYTGYESLEGCTLQEAYYDLTGKPVLNIPMDPKLAKAAGAEVTEGHYWLELAQKIQSGQFVASVLTRDMEIESMGLQREQQYGILEVFSLTGTSSVQDIVVHLHNPFEDEEFIYRGPLNSKDSQWTPKLRAKYNVDDERSIFLPLHLFLKFVNSMQLCYISPLEADATYFDDEWKGETAGGNPTSVTWRKNPLYYVRNTGTEPIQFVAMIKQEDQRHEWTQQDEDLKYKQCGLIVVQYSYARPILTYFVTGNNHKTIHKSLFLNSREVANAVTIPPGSLCYFVPSCMTKGAEAKFTVAIYRMKNYDYSNFHFEKVYIPLMDWEHATVRHVELQVRTKDRVDFYVEEATDVHVLMHQLKPYVSPKTGGDAMAQDYMGMYLYDDTDRKIGGVHAATNFRETGILYHLPRSGRYAISVTCPRGKGTVPAQITIVASKTSKVREVEPPEDAGMFDDEDIIDEGDDVTAKVNPIDYTPINIPPAHITEVPDSAIPFEDKRFMVDNKIITNDPWIHIGDLYPEGKTLPLVPETLSREQFEQGEHFECCCLTAFATLVDHHPDVIRNAFVSKAVRKDGRYTFRFHRYGQWVKVEIDDRIPLIDGQTLFCRSPTRHWWPLLLEKAYAKFYTLYQNIEGCTLQEVYHDFTGQPVVSIPTDVKLAKSAMYDVDEPDFWLELNNDVKNSAYGAVTRTGLGDHIGLHENQGYAFLGVVSTVNKPKPLISELLVKLHNPFVEAVYTGPMNNEDSRWTPELRSALVPEERGVIYMPVEAFCDAFSNIVKVFIRGLVQSSWHFNSEWGEGTNGGNPTLVTWRENPLYVVRNNSDEPLQIMALICQPDQRHMLHHLHDRELNYIQCGLVLSQNVDNTQIPTYLVTANNHRMIVKGLYMDSREVSSTIVLPPRFFGYLVPSAMFHEQSKFLLSYWYTNPDDSKVLSIERLKVNVARHLPAIAHVTLQNGGKERVDFIVDTPTDVHILLRQEKPYRAPNCSDAMTEDYLGMYLYDSDYNRLSGVASATNFRETGIVHHITRAGQYAISITCPHATGPVPARVEIVAMEEAHVRISEPPTEAPEFKDLDYEYTLDNFAAYKPQLSGDLSQRPSTRAAERISRIVSASTGINANDPEFSFLDPEPEGIPIADIPLMKDAAFAEMAKERMKLKQNAAPNASRISELEEEMNKRAHEIAKRMHEKERTYLDPEPEGIPLDLLPLNEDEAFSKMEDELRALNRKPRKDIHAIASLEDQLYDRAHELAKELKDTEREMFLDPQPGGVPLSELPLDTDEPFHTMEIERLRLRKDDPIGNADRIKELEDRMNERAEELAKMSLKNDRAFLDPEPLGFPLDELGLDYNDDFVNKEAELRELKKDPRRNAAAIKALEEKLAKMVYDIARKKAALDRKFLDPEPEGRLVGSLPLDDDKAFVAMDTKRRQMARNGGDPDKIKALEEEMNAAAHEMARALNAKERPEYLRPFPKGVPLEDLPLDADEKFRELEAKRQQLKRDPKRHAAALSDVEAALNARAEELAQKHLADDRAYLDPAPEGVPLRLLPLDTDGPFKALEAKRAKLKNQKTKSSAKAVRDLEDDLNDRAAELAVELKQAERKKFLDPKPNGVPIANVPIDSDKLFRDMEIQRLLLCEDPVKNATAIKNLEDAMNERARELAAKILADERAFLDPAPLGIPLAELPLDSNEEFMAKEAQLRELRKDRGRNARAIAALEDELNGLARRIAAEELAKFRSTYLDPEPEGRLIDELPLNDDKEFMKLEQDLRNALKDPTRDPEQIESMKAALNAMAYAKAKALNVAERPQYLNPRPLNIDVQLLPLDDDETFHSLEVQRARLKHHPKKNKSEIEKVEKLLNDRALQLAKEVLKKDRGYLHPSPEGVPLSLLPLDTDPTFQELETKRFGILGKDPVNDKALAQIEEKLNERAKELANEYKAKSRDRYVSDHDLSVPIQDLSLDMDLPFQGLETKLFQLLAEDPEKNAHLINAVEEALQKRVQELDNIRKEEQRQFLDQNPYNIPLSELPINEDPEFLRKEEELRRLRRDPLKTDEIAAAEKSLNEMVRGMAANKIKQKYNFLDQNPEGVPLHDLWLDEDPQFVAMEEERKKLIEEDPRKNAQRIADLEEEMNDRAHELAREKKQADRAFLDHNPEGVPLRELPLDEDPQFVAIEQERKKLMDEDPRKNAQKIAGLEKDMNDRAHELAREKKQADRAFLDQNPEGVPLSELPLDEDPQFAAMEQDRKQLMDEDPRKNAQKIAGLEKDMNDRAHELAREKKQADRAFLDQNPEGVPLSELPLDEDPQFAAMEQDRKQLMDEDPRKNAQKIAGLEKDMNDRAHELAREKKQADRAFLDQNPEGVPLRELPLDDDSKFAAMEEERKQLMDEDPRKNAQKIRGLEKEMNDRAHELAREK</sequence>
<dbReference type="PROSITE" id="PS50203">
    <property type="entry name" value="CALPAIN_CAT"/>
    <property type="match status" value="2"/>
</dbReference>
<comment type="similarity">
    <text evidence="1">Belongs to the peptidase C2 family.</text>
</comment>
<organism evidence="10 11">
    <name type="scientific">Trypanosoma theileri</name>
    <dbReference type="NCBI Taxonomy" id="67003"/>
    <lineage>
        <taxon>Eukaryota</taxon>
        <taxon>Discoba</taxon>
        <taxon>Euglenozoa</taxon>
        <taxon>Kinetoplastea</taxon>
        <taxon>Metakinetoplastina</taxon>
        <taxon>Trypanosomatida</taxon>
        <taxon>Trypanosomatidae</taxon>
        <taxon>Trypanosoma</taxon>
    </lineage>
</organism>
<protein>
    <submittedName>
        <fullName evidence="10">Calpain-like protein</fullName>
    </submittedName>
</protein>
<dbReference type="InterPro" id="IPR036213">
    <property type="entry name" value="Calpain_III_sf"/>
</dbReference>
<dbReference type="EMBL" id="NBCO01000005">
    <property type="protein sequence ID" value="ORC91630.1"/>
    <property type="molecule type" value="Genomic_DNA"/>
</dbReference>
<feature type="active site" evidence="5">
    <location>
        <position position="65"/>
    </location>
</feature>
<evidence type="ECO:0000313" key="11">
    <source>
        <dbReference type="Proteomes" id="UP000192257"/>
    </source>
</evidence>
<reference evidence="10 11" key="1">
    <citation type="submission" date="2017-03" db="EMBL/GenBank/DDBJ databases">
        <title>An alternative strategy for trypanosome survival in the mammalian bloodstream revealed through genome and transcriptome analysis of the ubiquitous bovine parasite Trypanosoma (Megatrypanum) theileri.</title>
        <authorList>
            <person name="Kelly S."/>
            <person name="Ivens A."/>
            <person name="Mott A."/>
            <person name="O'Neill E."/>
            <person name="Emms D."/>
            <person name="Macleod O."/>
            <person name="Voorheis P."/>
            <person name="Matthews J."/>
            <person name="Matthews K."/>
            <person name="Carrington M."/>
        </authorList>
    </citation>
    <scope>NUCLEOTIDE SEQUENCE [LARGE SCALE GENOMIC DNA]</scope>
    <source>
        <strain evidence="10">Edinburgh</strain>
    </source>
</reference>
<dbReference type="OrthoDB" id="264424at2759"/>
<dbReference type="STRING" id="67003.A0A1X0P5C8"/>
<dbReference type="Gene3D" id="3.90.70.10">
    <property type="entry name" value="Cysteine proteinases"/>
    <property type="match status" value="2"/>
</dbReference>
<evidence type="ECO:0000256" key="2">
    <source>
        <dbReference type="ARBA" id="ARBA00022670"/>
    </source>
</evidence>
<comment type="caution">
    <text evidence="10">The sequence shown here is derived from an EMBL/GenBank/DDBJ whole genome shotgun (WGS) entry which is preliminary data.</text>
</comment>
<dbReference type="FunFam" id="2.60.120.380:FF:000014">
    <property type="entry name" value="Putative calpain-like cysteine peptidase"/>
    <property type="match status" value="1"/>
</dbReference>
<evidence type="ECO:0000256" key="7">
    <source>
        <dbReference type="SAM" id="Coils"/>
    </source>
</evidence>
<dbReference type="InterPro" id="IPR001300">
    <property type="entry name" value="Peptidase_C2_calpain_cat"/>
</dbReference>
<evidence type="ECO:0000256" key="4">
    <source>
        <dbReference type="ARBA" id="ARBA00022807"/>
    </source>
</evidence>
<feature type="active site" evidence="5">
    <location>
        <position position="248"/>
    </location>
</feature>
<feature type="coiled-coil region" evidence="7">
    <location>
        <begin position="1831"/>
        <end position="1865"/>
    </location>
</feature>
<feature type="coiled-coil region" evidence="7">
    <location>
        <begin position="1688"/>
        <end position="1734"/>
    </location>
</feature>
<dbReference type="Pfam" id="PF00648">
    <property type="entry name" value="Peptidase_C2"/>
    <property type="match status" value="2"/>
</dbReference>
<dbReference type="Pfam" id="PF24610">
    <property type="entry name" value="DUF7623"/>
    <property type="match status" value="19"/>
</dbReference>
<dbReference type="Pfam" id="PF01067">
    <property type="entry name" value="Calpain_III"/>
    <property type="match status" value="1"/>
</dbReference>
<feature type="domain" description="Calpain catalytic" evidence="9">
    <location>
        <begin position="651"/>
        <end position="922"/>
    </location>
</feature>
<feature type="region of interest" description="Disordered" evidence="8">
    <location>
        <begin position="2470"/>
        <end position="2541"/>
    </location>
</feature>
<evidence type="ECO:0000256" key="5">
    <source>
        <dbReference type="PIRSR" id="PIRSR622684-1"/>
    </source>
</evidence>
<evidence type="ECO:0000259" key="9">
    <source>
        <dbReference type="PROSITE" id="PS50203"/>
    </source>
</evidence>
<dbReference type="InterPro" id="IPR022682">
    <property type="entry name" value="Calpain_domain_III"/>
</dbReference>
<evidence type="ECO:0000256" key="6">
    <source>
        <dbReference type="PROSITE-ProRule" id="PRU00239"/>
    </source>
</evidence>
<dbReference type="InterPro" id="IPR038765">
    <property type="entry name" value="Papain-like_cys_pep_sf"/>
</dbReference>
<accession>A0A1X0P5C8</accession>
<dbReference type="PRINTS" id="PR00704">
    <property type="entry name" value="CALPAIN"/>
</dbReference>
<dbReference type="InterPro" id="IPR056040">
    <property type="entry name" value="DUF7623"/>
</dbReference>
<dbReference type="Gene3D" id="2.60.120.380">
    <property type="match status" value="2"/>
</dbReference>
<dbReference type="RefSeq" id="XP_028885696.1">
    <property type="nucleotide sequence ID" value="XM_029022881.1"/>
</dbReference>
<keyword evidence="3" id="KW-0378">Hydrolase</keyword>
<keyword evidence="11" id="KW-1185">Reference proteome</keyword>
<name>A0A1X0P5C8_9TRYP</name>
<evidence type="ECO:0000256" key="1">
    <source>
        <dbReference type="ARBA" id="ARBA00007623"/>
    </source>
</evidence>
<comment type="caution">
    <text evidence="6">Lacks conserved residue(s) required for the propagation of feature annotation.</text>
</comment>
<feature type="compositionally biased region" description="Basic and acidic residues" evidence="8">
    <location>
        <begin position="2493"/>
        <end position="2541"/>
    </location>
</feature>
<keyword evidence="7" id="KW-0175">Coiled coil</keyword>
<proteinExistence type="inferred from homology"/>
<feature type="region of interest" description="Disordered" evidence="8">
    <location>
        <begin position="2336"/>
        <end position="2362"/>
    </location>
</feature>
<evidence type="ECO:0000313" key="10">
    <source>
        <dbReference type="EMBL" id="ORC91630.1"/>
    </source>
</evidence>
<dbReference type="PANTHER" id="PTHR10183">
    <property type="entry name" value="CALPAIN"/>
    <property type="match status" value="1"/>
</dbReference>
<evidence type="ECO:0000256" key="3">
    <source>
        <dbReference type="ARBA" id="ARBA00022801"/>
    </source>
</evidence>
<dbReference type="SUPFAM" id="SSF54001">
    <property type="entry name" value="Cysteine proteinases"/>
    <property type="match status" value="2"/>
</dbReference>
<keyword evidence="2" id="KW-0645">Protease</keyword>